<keyword evidence="2" id="KW-1133">Transmembrane helix</keyword>
<dbReference type="EMBL" id="CAJFCJ010000007">
    <property type="protein sequence ID" value="CAD5117813.1"/>
    <property type="molecule type" value="Genomic_DNA"/>
</dbReference>
<feature type="compositionally biased region" description="Basic and acidic residues" evidence="1">
    <location>
        <begin position="437"/>
        <end position="447"/>
    </location>
</feature>
<feature type="signal peptide" evidence="3">
    <location>
        <begin position="1"/>
        <end position="17"/>
    </location>
</feature>
<protein>
    <submittedName>
        <fullName evidence="6">DgyrCDS6562</fullName>
    </submittedName>
</protein>
<dbReference type="AlphaFoldDB" id="A0A7I8VR55"/>
<evidence type="ECO:0000313" key="7">
    <source>
        <dbReference type="Proteomes" id="UP000549394"/>
    </source>
</evidence>
<dbReference type="CDD" id="cd00037">
    <property type="entry name" value="CLECT"/>
    <property type="match status" value="1"/>
</dbReference>
<evidence type="ECO:0000259" key="5">
    <source>
        <dbReference type="PROSITE" id="PS51212"/>
    </source>
</evidence>
<evidence type="ECO:0000256" key="2">
    <source>
        <dbReference type="SAM" id="Phobius"/>
    </source>
</evidence>
<evidence type="ECO:0000259" key="4">
    <source>
        <dbReference type="PROSITE" id="PS50041"/>
    </source>
</evidence>
<feature type="compositionally biased region" description="Basic and acidic residues" evidence="1">
    <location>
        <begin position="409"/>
        <end position="418"/>
    </location>
</feature>
<dbReference type="SMART" id="SM00321">
    <property type="entry name" value="WSC"/>
    <property type="match status" value="1"/>
</dbReference>
<feature type="region of interest" description="Disordered" evidence="1">
    <location>
        <begin position="319"/>
        <end position="341"/>
    </location>
</feature>
<feature type="compositionally biased region" description="Basic and acidic residues" evidence="1">
    <location>
        <begin position="390"/>
        <end position="402"/>
    </location>
</feature>
<keyword evidence="2" id="KW-0472">Membrane</keyword>
<feature type="domain" description="WSC" evidence="5">
    <location>
        <begin position="21"/>
        <end position="107"/>
    </location>
</feature>
<dbReference type="PROSITE" id="PS51212">
    <property type="entry name" value="WSC"/>
    <property type="match status" value="1"/>
</dbReference>
<dbReference type="InterPro" id="IPR002889">
    <property type="entry name" value="WSC_carb-bd"/>
</dbReference>
<feature type="compositionally biased region" description="Polar residues" evidence="1">
    <location>
        <begin position="419"/>
        <end position="431"/>
    </location>
</feature>
<evidence type="ECO:0000313" key="6">
    <source>
        <dbReference type="EMBL" id="CAD5117813.1"/>
    </source>
</evidence>
<keyword evidence="2" id="KW-0812">Transmembrane</keyword>
<proteinExistence type="predicted"/>
<dbReference type="Proteomes" id="UP000549394">
    <property type="component" value="Unassembled WGS sequence"/>
</dbReference>
<dbReference type="Gene3D" id="3.10.100.10">
    <property type="entry name" value="Mannose-Binding Protein A, subunit A"/>
    <property type="match status" value="1"/>
</dbReference>
<feature type="region of interest" description="Disordered" evidence="1">
    <location>
        <begin position="376"/>
        <end position="547"/>
    </location>
</feature>
<accession>A0A7I8VR55</accession>
<evidence type="ECO:0000256" key="1">
    <source>
        <dbReference type="SAM" id="MobiDB-lite"/>
    </source>
</evidence>
<gene>
    <name evidence="6" type="ORF">DGYR_LOCUS6298</name>
</gene>
<sequence length="613" mass="68469">MTLQLLVIVFIFINVLTESNTYKHLGCWTEDLTSPDLSGKTSSFTKLSECLSWCFGESFSYGAMYNGEKCLCGYTYGKFGTSSSCTESSSCGGKCGGASSSDVYYSLPEVTSRPFRFVLNKVNFADARKYCIRNHRGDLSSASTESRWSSLKAIVDSVKSSGKTSGKLWVGVWKPLSTFQWVDAYKTATVDSKKWANSQPLAINKCAIIRIADYLLESVSCTDGTIDGFICEETPSTATTKNPASTTSENSQSKDSTWFTTRNVTFFIVMPLFGLCYGGSCCVYGIHRICRALKRKQKDKSKELLSNEQSLSNDSVVRFSAFNRDRRPPSGGSGDNRQDLNELKPIEIIYNPPNRPSSQAKSSSIQVTALMEIPPKNLTKVDNNNDDLDIDQKPQELDKSELSNEEGEMERKQPEGKQDSPQFEKSISRNSVLVEPLSDKNQTKNEKDDEEAPAEEEKKDDVKRSALLRRALRDARKRRRDGATSSMDSRRIDTPQARPKTTMGRRRSPLPPLCNNKTAPADDGDDEDDFVNKRPPPRTFLATAKSGFRTPVDPRLVQNQSRQEIDDVEDTGEAQILYVEPREDPPNRISIDDILKSKNAKNNNNKKKRILAA</sequence>
<keyword evidence="7" id="KW-1185">Reference proteome</keyword>
<dbReference type="InterPro" id="IPR016187">
    <property type="entry name" value="CTDL_fold"/>
</dbReference>
<dbReference type="InterPro" id="IPR016186">
    <property type="entry name" value="C-type_lectin-like/link_sf"/>
</dbReference>
<dbReference type="SMART" id="SM00034">
    <property type="entry name" value="CLECT"/>
    <property type="match status" value="1"/>
</dbReference>
<dbReference type="Pfam" id="PF00059">
    <property type="entry name" value="Lectin_C"/>
    <property type="match status" value="1"/>
</dbReference>
<feature type="chain" id="PRO_5029560884" evidence="3">
    <location>
        <begin position="18"/>
        <end position="613"/>
    </location>
</feature>
<evidence type="ECO:0000256" key="3">
    <source>
        <dbReference type="SAM" id="SignalP"/>
    </source>
</evidence>
<dbReference type="SUPFAM" id="SSF56436">
    <property type="entry name" value="C-type lectin-like"/>
    <property type="match status" value="1"/>
</dbReference>
<reference evidence="6 7" key="1">
    <citation type="submission" date="2020-08" db="EMBL/GenBank/DDBJ databases">
        <authorList>
            <person name="Hejnol A."/>
        </authorList>
    </citation>
    <scope>NUCLEOTIDE SEQUENCE [LARGE SCALE GENOMIC DNA]</scope>
</reference>
<feature type="compositionally biased region" description="Basic and acidic residues" evidence="1">
    <location>
        <begin position="455"/>
        <end position="464"/>
    </location>
</feature>
<dbReference type="InterPro" id="IPR001304">
    <property type="entry name" value="C-type_lectin-like"/>
</dbReference>
<dbReference type="OrthoDB" id="6106829at2759"/>
<organism evidence="6 7">
    <name type="scientific">Dimorphilus gyrociliatus</name>
    <dbReference type="NCBI Taxonomy" id="2664684"/>
    <lineage>
        <taxon>Eukaryota</taxon>
        <taxon>Metazoa</taxon>
        <taxon>Spiralia</taxon>
        <taxon>Lophotrochozoa</taxon>
        <taxon>Annelida</taxon>
        <taxon>Polychaeta</taxon>
        <taxon>Polychaeta incertae sedis</taxon>
        <taxon>Dinophilidae</taxon>
        <taxon>Dimorphilus</taxon>
    </lineage>
</organism>
<comment type="caution">
    <text evidence="6">The sequence shown here is derived from an EMBL/GenBank/DDBJ whole genome shotgun (WGS) entry which is preliminary data.</text>
</comment>
<keyword evidence="3" id="KW-0732">Signal</keyword>
<feature type="transmembrane region" description="Helical" evidence="2">
    <location>
        <begin position="264"/>
        <end position="286"/>
    </location>
</feature>
<name>A0A7I8VR55_9ANNE</name>
<feature type="domain" description="C-type lectin" evidence="4">
    <location>
        <begin position="110"/>
        <end position="221"/>
    </location>
</feature>
<dbReference type="PROSITE" id="PS50041">
    <property type="entry name" value="C_TYPE_LECTIN_2"/>
    <property type="match status" value="1"/>
</dbReference>